<name>A0A4S8LAX7_DENBC</name>
<dbReference type="EMBL" id="ML179520">
    <property type="protein sequence ID" value="THU85964.1"/>
    <property type="molecule type" value="Genomic_DNA"/>
</dbReference>
<evidence type="ECO:0000313" key="1">
    <source>
        <dbReference type="EMBL" id="THU85964.1"/>
    </source>
</evidence>
<organism evidence="1 2">
    <name type="scientific">Dendrothele bispora (strain CBS 962.96)</name>
    <dbReference type="NCBI Taxonomy" id="1314807"/>
    <lineage>
        <taxon>Eukaryota</taxon>
        <taxon>Fungi</taxon>
        <taxon>Dikarya</taxon>
        <taxon>Basidiomycota</taxon>
        <taxon>Agaricomycotina</taxon>
        <taxon>Agaricomycetes</taxon>
        <taxon>Agaricomycetidae</taxon>
        <taxon>Agaricales</taxon>
        <taxon>Agaricales incertae sedis</taxon>
        <taxon>Dendrothele</taxon>
    </lineage>
</organism>
<dbReference type="AlphaFoldDB" id="A0A4S8LAX7"/>
<dbReference type="Proteomes" id="UP000297245">
    <property type="component" value="Unassembled WGS sequence"/>
</dbReference>
<accession>A0A4S8LAX7</accession>
<sequence>MACKKNLLAYSMSLILILKYSYKEYRSSSTSRPTRITGCLTSLVHSGFEVGASALSPSLVLERWSALVFGDDLAGSNLKELYLLNSSWEIGLDPQYGRRCLTQVRTKFGLKSQNDNAGSDKNLAAGRGSLDEARTKIYLVGAIMPEAVKRSYPSPDMLITETS</sequence>
<reference evidence="1 2" key="1">
    <citation type="journal article" date="2019" name="Nat. Ecol. Evol.">
        <title>Megaphylogeny resolves global patterns of mushroom evolution.</title>
        <authorList>
            <person name="Varga T."/>
            <person name="Krizsan K."/>
            <person name="Foldi C."/>
            <person name="Dima B."/>
            <person name="Sanchez-Garcia M."/>
            <person name="Sanchez-Ramirez S."/>
            <person name="Szollosi G.J."/>
            <person name="Szarkandi J.G."/>
            <person name="Papp V."/>
            <person name="Albert L."/>
            <person name="Andreopoulos W."/>
            <person name="Angelini C."/>
            <person name="Antonin V."/>
            <person name="Barry K.W."/>
            <person name="Bougher N.L."/>
            <person name="Buchanan P."/>
            <person name="Buyck B."/>
            <person name="Bense V."/>
            <person name="Catcheside P."/>
            <person name="Chovatia M."/>
            <person name="Cooper J."/>
            <person name="Damon W."/>
            <person name="Desjardin D."/>
            <person name="Finy P."/>
            <person name="Geml J."/>
            <person name="Haridas S."/>
            <person name="Hughes K."/>
            <person name="Justo A."/>
            <person name="Karasinski D."/>
            <person name="Kautmanova I."/>
            <person name="Kiss B."/>
            <person name="Kocsube S."/>
            <person name="Kotiranta H."/>
            <person name="LaButti K.M."/>
            <person name="Lechner B.E."/>
            <person name="Liimatainen K."/>
            <person name="Lipzen A."/>
            <person name="Lukacs Z."/>
            <person name="Mihaltcheva S."/>
            <person name="Morgado L.N."/>
            <person name="Niskanen T."/>
            <person name="Noordeloos M.E."/>
            <person name="Ohm R.A."/>
            <person name="Ortiz-Santana B."/>
            <person name="Ovrebo C."/>
            <person name="Racz N."/>
            <person name="Riley R."/>
            <person name="Savchenko A."/>
            <person name="Shiryaev A."/>
            <person name="Soop K."/>
            <person name="Spirin V."/>
            <person name="Szebenyi C."/>
            <person name="Tomsovsky M."/>
            <person name="Tulloss R.E."/>
            <person name="Uehling J."/>
            <person name="Grigoriev I.V."/>
            <person name="Vagvolgyi C."/>
            <person name="Papp T."/>
            <person name="Martin F.M."/>
            <person name="Miettinen O."/>
            <person name="Hibbett D.S."/>
            <person name="Nagy L.G."/>
        </authorList>
    </citation>
    <scope>NUCLEOTIDE SEQUENCE [LARGE SCALE GENOMIC DNA]</scope>
    <source>
        <strain evidence="1 2">CBS 962.96</strain>
    </source>
</reference>
<keyword evidence="2" id="KW-1185">Reference proteome</keyword>
<proteinExistence type="predicted"/>
<evidence type="ECO:0000313" key="2">
    <source>
        <dbReference type="Proteomes" id="UP000297245"/>
    </source>
</evidence>
<gene>
    <name evidence="1" type="ORF">K435DRAFT_805472</name>
</gene>
<protein>
    <submittedName>
        <fullName evidence="1">Uncharacterized protein</fullName>
    </submittedName>
</protein>